<reference evidence="1" key="1">
    <citation type="submission" date="2020-05" db="EMBL/GenBank/DDBJ databases">
        <authorList>
            <person name="Chiriac C."/>
            <person name="Salcher M."/>
            <person name="Ghai R."/>
            <person name="Kavagutti S V."/>
        </authorList>
    </citation>
    <scope>NUCLEOTIDE SEQUENCE</scope>
</reference>
<gene>
    <name evidence="1" type="ORF">UFOPK2662_00911</name>
</gene>
<dbReference type="EMBL" id="CAEZYI010000053">
    <property type="protein sequence ID" value="CAB4723614.1"/>
    <property type="molecule type" value="Genomic_DNA"/>
</dbReference>
<sequence>MQKRWIAYLASAILLLASFSSIASAAVKTGAACTTLNATEIASGYIYTCIKSGKRLVWGKRIKVVVAKPTPTPTPTPPVAISEPIGAVGGSPTTPISGAPCQNMGARVNNSTGFLECRYVAGNALKFFQVSSQPEYSYVNTSPRSFETCRIRDYSNLVASNSRPLPTAGKLKVALVPIDFSDYPGGVSPHAEILAEIKVIKDWFNQFSNGKLQLEIITYNSWIRAPKTSQNYNWGHSGVSNATTLTNDQLVQDQMTAANPYFDFSNLNVVFFKYPKNVTTIESGIMTTVTVNTSQGVLHPFAVSQGYMVEKQGGPTWAYWIHELLHPLGLQGHAPGNGWPFSIMSTQSGAALNITTWDQLLLNWLDARQVYCDDVATLKESEVTLRSVDSNLDGVKSIMIKTSSHQMIVIESRRKDFWSSAASTLSTREFIDGFYGVMVYTVDADVQNDRSQESGGDSGNDPKYPKFAYFQKISDSHTSDFDRVGQWKYVMYEGENIVVNGVKISLVKSGDFDTVKLEKTSS</sequence>
<name>A0A6J6RME6_9ZZZZ</name>
<dbReference type="AlphaFoldDB" id="A0A6J6RME6"/>
<proteinExistence type="predicted"/>
<evidence type="ECO:0000313" key="1">
    <source>
        <dbReference type="EMBL" id="CAB4723614.1"/>
    </source>
</evidence>
<organism evidence="1">
    <name type="scientific">freshwater metagenome</name>
    <dbReference type="NCBI Taxonomy" id="449393"/>
    <lineage>
        <taxon>unclassified sequences</taxon>
        <taxon>metagenomes</taxon>
        <taxon>ecological metagenomes</taxon>
    </lineage>
</organism>
<protein>
    <submittedName>
        <fullName evidence="1">Unannotated protein</fullName>
    </submittedName>
</protein>
<accession>A0A6J6RME6</accession>